<dbReference type="RefSeq" id="WP_161405121.1">
    <property type="nucleotide sequence ID" value="NZ_WTUZ01000004.1"/>
</dbReference>
<protein>
    <submittedName>
        <fullName evidence="2">Uncharacterized protein</fullName>
    </submittedName>
</protein>
<dbReference type="Proteomes" id="UP000481087">
    <property type="component" value="Unassembled WGS sequence"/>
</dbReference>
<gene>
    <name evidence="2" type="ORF">GQF01_01680</name>
</gene>
<evidence type="ECO:0000313" key="3">
    <source>
        <dbReference type="Proteomes" id="UP000481087"/>
    </source>
</evidence>
<comment type="caution">
    <text evidence="2">The sequence shown here is derived from an EMBL/GenBank/DDBJ whole genome shotgun (WGS) entry which is preliminary data.</text>
</comment>
<evidence type="ECO:0000256" key="1">
    <source>
        <dbReference type="SAM" id="MobiDB-lite"/>
    </source>
</evidence>
<accession>A0A6L8UUM7</accession>
<reference evidence="2 3" key="1">
    <citation type="submission" date="2019-12" db="EMBL/GenBank/DDBJ databases">
        <title>Paenibacillus sp. nov. sp. isolated from soil.</title>
        <authorList>
            <person name="Kim J."/>
            <person name="Jeong S.E."/>
            <person name="Jung H.S."/>
            <person name="Jeon C.O."/>
        </authorList>
    </citation>
    <scope>NUCLEOTIDE SEQUENCE [LARGE SCALE GENOMIC DNA]</scope>
    <source>
        <strain evidence="2 3">5J-6</strain>
    </source>
</reference>
<organism evidence="2 3">
    <name type="scientific">Paenibacillus silvestris</name>
    <dbReference type="NCBI Taxonomy" id="2606219"/>
    <lineage>
        <taxon>Bacteria</taxon>
        <taxon>Bacillati</taxon>
        <taxon>Bacillota</taxon>
        <taxon>Bacilli</taxon>
        <taxon>Bacillales</taxon>
        <taxon>Paenibacillaceae</taxon>
        <taxon>Paenibacillus</taxon>
    </lineage>
</organism>
<feature type="region of interest" description="Disordered" evidence="1">
    <location>
        <begin position="172"/>
        <end position="191"/>
    </location>
</feature>
<name>A0A6L8UUM7_9BACL</name>
<proteinExistence type="predicted"/>
<keyword evidence="3" id="KW-1185">Reference proteome</keyword>
<sequence length="270" mass="29541">MRVVVVMSYTVPVVSIFTAGSASGGTSQERQARQGNDISSSNLAWGSGFSPGVRCGMTFTALARYNTPTTIDSRSVTSLDDPRLIALFDMAKRQTNNATALYVIYVSGEFLTSSGNVIGMGGPRFKFYNSTTDYGLYGHIVMSDGALNSYGLAHEAGHCLFGRFLNSNQNSFTINDPSNPGSDHSNNPQNLMFPTIPNQNPEIVASQCSTARLSKIVSQNATNSRGKIIKNNLTTMKKLNARIIAKMRYMKKDTLRRRPAKAIMRRSKVR</sequence>
<dbReference type="EMBL" id="WTUZ01000004">
    <property type="protein sequence ID" value="MZQ80849.1"/>
    <property type="molecule type" value="Genomic_DNA"/>
</dbReference>
<dbReference type="AlphaFoldDB" id="A0A6L8UUM7"/>
<evidence type="ECO:0000313" key="2">
    <source>
        <dbReference type="EMBL" id="MZQ80849.1"/>
    </source>
</evidence>